<gene>
    <name evidence="1" type="ORF">PN36_20075</name>
</gene>
<accession>A0A4E0RGT0</accession>
<organism evidence="1 2">
    <name type="scientific">Candidatus Thiomargarita nelsonii</name>
    <dbReference type="NCBI Taxonomy" id="1003181"/>
    <lineage>
        <taxon>Bacteria</taxon>
        <taxon>Pseudomonadati</taxon>
        <taxon>Pseudomonadota</taxon>
        <taxon>Gammaproteobacteria</taxon>
        <taxon>Thiotrichales</taxon>
        <taxon>Thiotrichaceae</taxon>
        <taxon>Thiomargarita</taxon>
    </lineage>
</organism>
<comment type="caution">
    <text evidence="1">The sequence shown here is derived from an EMBL/GenBank/DDBJ whole genome shotgun (WGS) entry which is preliminary data.</text>
</comment>
<dbReference type="EMBL" id="JSZA02000085">
    <property type="protein sequence ID" value="TGO02726.1"/>
    <property type="molecule type" value="Genomic_DNA"/>
</dbReference>
<dbReference type="Pfam" id="PF12784">
    <property type="entry name" value="PDDEXK_2"/>
    <property type="match status" value="1"/>
</dbReference>
<dbReference type="Proteomes" id="UP000030428">
    <property type="component" value="Unassembled WGS sequence"/>
</dbReference>
<keyword evidence="2" id="KW-1185">Reference proteome</keyword>
<reference evidence="1 2" key="1">
    <citation type="journal article" date="2016" name="Front. Microbiol.">
        <title>Single-Cell (Meta-)Genomics of a Dimorphic Candidatus Thiomargarita nelsonii Reveals Genomic Plasticity.</title>
        <authorList>
            <person name="Flood B.E."/>
            <person name="Fliss P."/>
            <person name="Jones D.S."/>
            <person name="Dick G.J."/>
            <person name="Jain S."/>
            <person name="Kaster A.K."/>
            <person name="Winkel M."/>
            <person name="Mussmann M."/>
            <person name="Bailey J."/>
        </authorList>
    </citation>
    <scope>NUCLEOTIDE SEQUENCE [LARGE SCALE GENOMIC DNA]</scope>
    <source>
        <strain evidence="1">Hydrate Ridge</strain>
    </source>
</reference>
<name>A0A4E0RGT0_9GAMM</name>
<dbReference type="AlphaFoldDB" id="A0A4E0RGT0"/>
<sequence>MKQVAPLRYDVIFKKAFGQPEMFTALVSDLLDIQLEIDEVKNDKVFIPSVGKVATRFDLFAEDKKNRVIVQHAHYSDTFERFVYYQCSAMVETIASSNNYSFPVTVITLVFFTGKKTPSPDSGILLHDFEPRDFVTGKLIDGVRKHRLIFIFTNSIKKNTPENYLEWMRAINDSLDEEVNEEDYTNPHILSLFERIEKDQISPEEYARMKDEYNRDESKSESKIYLGRALIQDKSWTPIPSNH</sequence>
<evidence type="ECO:0008006" key="3">
    <source>
        <dbReference type="Google" id="ProtNLM"/>
    </source>
</evidence>
<proteinExistence type="predicted"/>
<evidence type="ECO:0000313" key="1">
    <source>
        <dbReference type="EMBL" id="TGO02726.1"/>
    </source>
</evidence>
<protein>
    <recommendedName>
        <fullName evidence="3">Rpn family recombination-promoting nuclease/putative transposase</fullName>
    </recommendedName>
</protein>
<evidence type="ECO:0000313" key="2">
    <source>
        <dbReference type="Proteomes" id="UP000030428"/>
    </source>
</evidence>